<dbReference type="InterPro" id="IPR008928">
    <property type="entry name" value="6-hairpin_glycosidase_sf"/>
</dbReference>
<dbReference type="Gene3D" id="2.70.98.10">
    <property type="match status" value="1"/>
</dbReference>
<feature type="domain" description="Glucodextranase N-terminal" evidence="3">
    <location>
        <begin position="24"/>
        <end position="291"/>
    </location>
</feature>
<evidence type="ECO:0000259" key="3">
    <source>
        <dbReference type="Pfam" id="PF09137"/>
    </source>
</evidence>
<dbReference type="InterPro" id="IPR012341">
    <property type="entry name" value="6hp_glycosidase-like_sf"/>
</dbReference>
<dbReference type="GO" id="GO:0030246">
    <property type="term" value="F:carbohydrate binding"/>
    <property type="evidence" value="ECO:0007669"/>
    <property type="project" value="InterPro"/>
</dbReference>
<dbReference type="NCBIfam" id="TIGR01535">
    <property type="entry name" value="glucan_glucosid"/>
    <property type="match status" value="1"/>
</dbReference>
<dbReference type="InterPro" id="IPR011613">
    <property type="entry name" value="GH15-like"/>
</dbReference>
<evidence type="ECO:0000313" key="5">
    <source>
        <dbReference type="Proteomes" id="UP001139516"/>
    </source>
</evidence>
<dbReference type="GO" id="GO:0005975">
    <property type="term" value="P:carbohydrate metabolic process"/>
    <property type="evidence" value="ECO:0007669"/>
    <property type="project" value="InterPro"/>
</dbReference>
<evidence type="ECO:0000313" key="4">
    <source>
        <dbReference type="EMBL" id="MCK8783592.1"/>
    </source>
</evidence>
<dbReference type="EC" id="3.2.1.3" evidence="4"/>
<comment type="caution">
    <text evidence="4">The sequence shown here is derived from an EMBL/GenBank/DDBJ whole genome shotgun (WGS) entry which is preliminary data.</text>
</comment>
<dbReference type="PANTHER" id="PTHR31616">
    <property type="entry name" value="TREHALASE"/>
    <property type="match status" value="1"/>
</dbReference>
<dbReference type="AlphaFoldDB" id="A0A9X1Y5Q4"/>
<organism evidence="4 5">
    <name type="scientific">Roseomonas acroporae</name>
    <dbReference type="NCBI Taxonomy" id="2937791"/>
    <lineage>
        <taxon>Bacteria</taxon>
        <taxon>Pseudomonadati</taxon>
        <taxon>Pseudomonadota</taxon>
        <taxon>Alphaproteobacteria</taxon>
        <taxon>Acetobacterales</taxon>
        <taxon>Roseomonadaceae</taxon>
        <taxon>Roseomonas</taxon>
    </lineage>
</organism>
<keyword evidence="4" id="KW-0326">Glycosidase</keyword>
<dbReference type="GO" id="GO:0004339">
    <property type="term" value="F:glucan 1,4-alpha-glucosidase activity"/>
    <property type="evidence" value="ECO:0007669"/>
    <property type="project" value="UniProtKB-EC"/>
</dbReference>
<name>A0A9X1Y5Q4_9PROT</name>
<feature type="compositionally biased region" description="Low complexity" evidence="1">
    <location>
        <begin position="1"/>
        <end position="19"/>
    </location>
</feature>
<dbReference type="InterPro" id="IPR014718">
    <property type="entry name" value="GH-type_carb-bd"/>
</dbReference>
<gene>
    <name evidence="4" type="ORF">M0638_04255</name>
</gene>
<feature type="domain" description="GH15-like" evidence="2">
    <location>
        <begin position="320"/>
        <end position="387"/>
    </location>
</feature>
<dbReference type="SUPFAM" id="SSF48208">
    <property type="entry name" value="Six-hairpin glycosidases"/>
    <property type="match status" value="1"/>
</dbReference>
<evidence type="ECO:0000259" key="2">
    <source>
        <dbReference type="Pfam" id="PF00723"/>
    </source>
</evidence>
<dbReference type="InterPro" id="IPR006425">
    <property type="entry name" value="Glucoamylase_bac"/>
</dbReference>
<proteinExistence type="predicted"/>
<dbReference type="PANTHER" id="PTHR31616:SF0">
    <property type="entry name" value="GLUCAN 1,4-ALPHA-GLUCOSIDASE"/>
    <property type="match status" value="1"/>
</dbReference>
<dbReference type="Gene3D" id="1.50.10.10">
    <property type="match status" value="1"/>
</dbReference>
<dbReference type="GO" id="GO:0016757">
    <property type="term" value="F:glycosyltransferase activity"/>
    <property type="evidence" value="ECO:0007669"/>
    <property type="project" value="UniProtKB-ARBA"/>
</dbReference>
<keyword evidence="5" id="KW-1185">Reference proteome</keyword>
<dbReference type="Proteomes" id="UP001139516">
    <property type="component" value="Unassembled WGS sequence"/>
</dbReference>
<dbReference type="InterPro" id="IPR011013">
    <property type="entry name" value="Gal_mutarotase_sf_dom"/>
</dbReference>
<reference evidence="4" key="1">
    <citation type="submission" date="2022-04" db="EMBL/GenBank/DDBJ databases">
        <title>Roseomonas acroporae sp. nov., isolated from coral Acropora digitifera.</title>
        <authorList>
            <person name="Sun H."/>
        </authorList>
    </citation>
    <scope>NUCLEOTIDE SEQUENCE</scope>
    <source>
        <strain evidence="4">NAR14</strain>
    </source>
</reference>
<dbReference type="InterPro" id="IPR015220">
    <property type="entry name" value="Glucodextranase_N"/>
</dbReference>
<evidence type="ECO:0000256" key="1">
    <source>
        <dbReference type="SAM" id="MobiDB-lite"/>
    </source>
</evidence>
<dbReference type="EMBL" id="JALPRX010000014">
    <property type="protein sequence ID" value="MCK8783592.1"/>
    <property type="molecule type" value="Genomic_DNA"/>
</dbReference>
<feature type="domain" description="GH15-like" evidence="2">
    <location>
        <begin position="398"/>
        <end position="637"/>
    </location>
</feature>
<dbReference type="CDD" id="cd07430">
    <property type="entry name" value="GH15_N"/>
    <property type="match status" value="1"/>
</dbReference>
<sequence length="826" mass="89162">MPYAPGAAAPNTTAPNAVASSTVAPGAPGIAPRWTSSDKDGVGVALSPLSRVWFTLSHGILNEIYHPRVDQACTRDCGLLVAAPGFFSEEKRDATHALARLADGVPAFRLTNRCHEGRYEIVKEIVSDPRRDVVLQRVRFTPLAGERSDYGVYVLLAPHLVNAGSRNTAWLTHFKGEPMLFAEGAGTALALAASRPWRARSVGFVGASDGWQDVSRHHRMAWCHDRAEDGNVALTAQLDLAGEGATDEPLVIAIGFGRTWSEAAFRARASLQGGFDAALAGYAAGWHGWQAGLRPLDRWRASLDRAPGSERHNTYRISTSVLRAHDSPAFPGGFIASLSIPWGASKGDDDLGGYHLVWPRDLVQTAGALLAAGAPADARRVLDWLAAAQESDGHWPQNSWLDGTPYWHGIQLDESAFPVLLVDLARREGALDAAGARHFWPMVRRAAEFMLRNGPVTAQDRWEEDAGYSPYTLAVAVAALLAAADLAEAVGEADAAALLRDSADGWNDRIEEWCWVEGSAPARRAGVRGHYVRIGAADELDALSPVAGEIVLRNQEGGDGRRLAADVVSPDALALVRFGLRAADDPRIRDTVAVIDRELRAETPAGPCWRRYNGDGYGEHADGRPFDGSGVGRLWPLLTGERAHHALAAGRREEAEALLATLEGLVSDGGLLPEQVWDGPALPERELFPGRPAGSAMPLVWAHAEHVKLLRSLAEERVFDMPPQTVERYLRRGVRPGSVTWRRDSRAVTMPAGRRLRLELTEPALVHWSLDGWASATDSRTGPPVLGVHVLELPTEALAAGGRVLFTFLLLNGQGWIGVDHGVRVV</sequence>
<keyword evidence="4" id="KW-0378">Hydrolase</keyword>
<dbReference type="SUPFAM" id="SSF74650">
    <property type="entry name" value="Galactose mutarotase-like"/>
    <property type="match status" value="1"/>
</dbReference>
<dbReference type="Pfam" id="PF00723">
    <property type="entry name" value="Glyco_hydro_15"/>
    <property type="match status" value="2"/>
</dbReference>
<protein>
    <submittedName>
        <fullName evidence="4">Glucan 1,4-alpha-glucosidase</fullName>
        <ecNumber evidence="4">3.2.1.3</ecNumber>
    </submittedName>
</protein>
<accession>A0A9X1Y5Q4</accession>
<dbReference type="Pfam" id="PF09137">
    <property type="entry name" value="Glucodextran_N"/>
    <property type="match status" value="1"/>
</dbReference>
<feature type="region of interest" description="Disordered" evidence="1">
    <location>
        <begin position="1"/>
        <end position="20"/>
    </location>
</feature>
<dbReference type="RefSeq" id="WP_248665716.1">
    <property type="nucleotide sequence ID" value="NZ_JALPRX010000014.1"/>
</dbReference>